<gene>
    <name evidence="4" type="ORF">DNK34_13105</name>
    <name evidence="3" type="ORF">DNK44_18675</name>
</gene>
<dbReference type="EMBL" id="QJUL01000031">
    <property type="protein sequence ID" value="TBU88289.1"/>
    <property type="molecule type" value="Genomic_DNA"/>
</dbReference>
<evidence type="ECO:0000313" key="4">
    <source>
        <dbReference type="EMBL" id="TBV05472.1"/>
    </source>
</evidence>
<dbReference type="RefSeq" id="WP_131174889.1">
    <property type="nucleotide sequence ID" value="NZ_QJUL01000031.1"/>
</dbReference>
<organism evidence="3 6">
    <name type="scientific">Phytopseudomonas dryadis</name>
    <dbReference type="NCBI Taxonomy" id="2487520"/>
    <lineage>
        <taxon>Bacteria</taxon>
        <taxon>Pseudomonadati</taxon>
        <taxon>Pseudomonadota</taxon>
        <taxon>Gammaproteobacteria</taxon>
        <taxon>Pseudomonadales</taxon>
        <taxon>Pseudomonadaceae</taxon>
        <taxon>Phytopseudomonas</taxon>
    </lineage>
</organism>
<evidence type="ECO:0000313" key="5">
    <source>
        <dbReference type="Proteomes" id="UP000291334"/>
    </source>
</evidence>
<sequence>MQTMSRCIAVFALVLATSTWADDQTPQTLRVIPKAYVSPGASGSIDSSERYRQYDIYGGQAVPRDSGSSHYESQESQRFETRGGIRQTTEYPGGHEVQRYPGQSTQQRYQRR</sequence>
<reference evidence="5 6" key="1">
    <citation type="submission" date="2018-06" db="EMBL/GenBank/DDBJ databases">
        <title>Three novel Pseudomonas species isolated from symptomatic oak.</title>
        <authorList>
            <person name="Bueno-Gonzalez V."/>
            <person name="Brady C."/>
        </authorList>
    </citation>
    <scope>NUCLEOTIDE SEQUENCE [LARGE SCALE GENOMIC DNA]</scope>
    <source>
        <strain evidence="4 5">P26B</strain>
        <strain evidence="3 6">P6B</strain>
    </source>
</reference>
<feature type="compositionally biased region" description="Polar residues" evidence="1">
    <location>
        <begin position="101"/>
        <end position="112"/>
    </location>
</feature>
<evidence type="ECO:0008006" key="7">
    <source>
        <dbReference type="Google" id="ProtNLM"/>
    </source>
</evidence>
<feature type="region of interest" description="Disordered" evidence="1">
    <location>
        <begin position="59"/>
        <end position="112"/>
    </location>
</feature>
<comment type="caution">
    <text evidence="3">The sequence shown here is derived from an EMBL/GenBank/DDBJ whole genome shotgun (WGS) entry which is preliminary data.</text>
</comment>
<protein>
    <recommendedName>
        <fullName evidence="7">Secreted protein</fullName>
    </recommendedName>
</protein>
<dbReference type="Proteomes" id="UP000291334">
    <property type="component" value="Unassembled WGS sequence"/>
</dbReference>
<evidence type="ECO:0000256" key="2">
    <source>
        <dbReference type="SAM" id="SignalP"/>
    </source>
</evidence>
<name>A0A4Q9QW14_9GAMM</name>
<proteinExistence type="predicted"/>
<feature type="chain" id="PRO_5021004477" description="Secreted protein" evidence="2">
    <location>
        <begin position="22"/>
        <end position="112"/>
    </location>
</feature>
<dbReference type="Proteomes" id="UP000293172">
    <property type="component" value="Unassembled WGS sequence"/>
</dbReference>
<dbReference type="EMBL" id="QJUM01000013">
    <property type="protein sequence ID" value="TBV05472.1"/>
    <property type="molecule type" value="Genomic_DNA"/>
</dbReference>
<feature type="compositionally biased region" description="Basic and acidic residues" evidence="1">
    <location>
        <begin position="72"/>
        <end position="83"/>
    </location>
</feature>
<feature type="signal peptide" evidence="2">
    <location>
        <begin position="1"/>
        <end position="21"/>
    </location>
</feature>
<evidence type="ECO:0000313" key="6">
    <source>
        <dbReference type="Proteomes" id="UP000293172"/>
    </source>
</evidence>
<evidence type="ECO:0000256" key="1">
    <source>
        <dbReference type="SAM" id="MobiDB-lite"/>
    </source>
</evidence>
<evidence type="ECO:0000313" key="3">
    <source>
        <dbReference type="EMBL" id="TBU88289.1"/>
    </source>
</evidence>
<dbReference type="AlphaFoldDB" id="A0A4Q9QW14"/>
<keyword evidence="5" id="KW-1185">Reference proteome</keyword>
<accession>A0A4Q9QW14</accession>
<keyword evidence="2" id="KW-0732">Signal</keyword>
<dbReference type="OrthoDB" id="7031173at2"/>